<evidence type="ECO:0000256" key="3">
    <source>
        <dbReference type="ARBA" id="ARBA00022801"/>
    </source>
</evidence>
<dbReference type="Pfam" id="PF01067">
    <property type="entry name" value="Calpain_III"/>
    <property type="match status" value="1"/>
</dbReference>
<dbReference type="PROSITE" id="PS50203">
    <property type="entry name" value="CALPAIN_CAT"/>
    <property type="match status" value="1"/>
</dbReference>
<dbReference type="PRINTS" id="PR00704">
    <property type="entry name" value="CALPAIN"/>
</dbReference>
<dbReference type="SUPFAM" id="SSF54001">
    <property type="entry name" value="Cysteine proteinases"/>
    <property type="match status" value="1"/>
</dbReference>
<dbReference type="PANTHER" id="PTHR10183:SF379">
    <property type="entry name" value="CALPAIN-5"/>
    <property type="match status" value="1"/>
</dbReference>
<dbReference type="PANTHER" id="PTHR10183">
    <property type="entry name" value="CALPAIN"/>
    <property type="match status" value="1"/>
</dbReference>
<dbReference type="InterPro" id="IPR022683">
    <property type="entry name" value="Calpain_III"/>
</dbReference>
<keyword evidence="3 5" id="KW-0378">Hydrolase</keyword>
<evidence type="ECO:0000313" key="8">
    <source>
        <dbReference type="Proteomes" id="UP001164746"/>
    </source>
</evidence>
<gene>
    <name evidence="7" type="ORF">MAR_023253</name>
</gene>
<evidence type="ECO:0000256" key="4">
    <source>
        <dbReference type="ARBA" id="ARBA00022807"/>
    </source>
</evidence>
<evidence type="ECO:0000313" key="7">
    <source>
        <dbReference type="EMBL" id="WAQ98880.1"/>
    </source>
</evidence>
<feature type="active site" evidence="5">
    <location>
        <position position="307"/>
    </location>
</feature>
<sequence length="551" mass="63472">MGCSVSLVDRFKTGKNSQEWPLNRLPRERRGWPTPKKVTNKLTPRNWTNINISLGAGGGSKPTSSAKSTDNYYKDEVFPACDESIFRKKKVTKSVVWKRPQFIHENASLISDGTSRHDMRQGDLNDCWFLSTLSAIAEKPQLISKIIPDDYSFDSPSYTGKFRCRFWQFGDWVDVFLDDRLPTVNGHLLFAHSSAPEEFWVSLVEKAYAKLNGSYESLEYGFEADAFTDMTGGLAEWYNPTELKHEDFYLIRAAFQSGAVIGCLSVDKEGQAERERRGMVSNHSYVVTGVEEVSYKEGTVKLVRVRNPWGDTEWQGAWSDGSDQWMQVTNDVKRELELTSQDDGEFWMSFDDFRKEYCNMIICNLSPDFDHDGISDKAEYQRSVRGRWKAGFNAGGWLECSTFFANPQYIITIYPDSKTAVYRRQQKLDGIGLFAIGFEIFQVGLDIDTKQQRNETMRKTTDVRYSNTSGRISKSFFDQTDPLMPENEETYAEYRETSGRFFLDPGEYILVPTTQLPNQERSYLLRLFSVGAMECRPYDNVYEQDWDIDIR</sequence>
<dbReference type="Pfam" id="PF00648">
    <property type="entry name" value="Peptidase_C2"/>
    <property type="match status" value="1"/>
</dbReference>
<organism evidence="7 8">
    <name type="scientific">Mya arenaria</name>
    <name type="common">Soft-shell clam</name>
    <dbReference type="NCBI Taxonomy" id="6604"/>
    <lineage>
        <taxon>Eukaryota</taxon>
        <taxon>Metazoa</taxon>
        <taxon>Spiralia</taxon>
        <taxon>Lophotrochozoa</taxon>
        <taxon>Mollusca</taxon>
        <taxon>Bivalvia</taxon>
        <taxon>Autobranchia</taxon>
        <taxon>Heteroconchia</taxon>
        <taxon>Euheterodonta</taxon>
        <taxon>Imparidentia</taxon>
        <taxon>Neoheterodontei</taxon>
        <taxon>Myida</taxon>
        <taxon>Myoidea</taxon>
        <taxon>Myidae</taxon>
        <taxon>Mya</taxon>
    </lineage>
</organism>
<proteinExistence type="inferred from homology"/>
<dbReference type="Gene3D" id="2.60.120.380">
    <property type="match status" value="1"/>
</dbReference>
<evidence type="ECO:0000259" key="6">
    <source>
        <dbReference type="PROSITE" id="PS50203"/>
    </source>
</evidence>
<dbReference type="SMART" id="SM00720">
    <property type="entry name" value="calpain_III"/>
    <property type="match status" value="1"/>
</dbReference>
<name>A0ABY7DQC9_MYAAR</name>
<dbReference type="InterPro" id="IPR036213">
    <property type="entry name" value="Calpain_III_sf"/>
</dbReference>
<dbReference type="EMBL" id="CP111014">
    <property type="protein sequence ID" value="WAQ98880.1"/>
    <property type="molecule type" value="Genomic_DNA"/>
</dbReference>
<dbReference type="Proteomes" id="UP001164746">
    <property type="component" value="Chromosome 3"/>
</dbReference>
<dbReference type="SUPFAM" id="SSF49758">
    <property type="entry name" value="Calpain large subunit, middle domain (domain III)"/>
    <property type="match status" value="1"/>
</dbReference>
<keyword evidence="4 5" id="KW-0788">Thiol protease</keyword>
<dbReference type="InterPro" id="IPR022684">
    <property type="entry name" value="Calpain_cysteine_protease"/>
</dbReference>
<feature type="active site" evidence="5">
    <location>
        <position position="127"/>
    </location>
</feature>
<evidence type="ECO:0000256" key="1">
    <source>
        <dbReference type="ARBA" id="ARBA00007623"/>
    </source>
</evidence>
<protein>
    <submittedName>
        <fullName evidence="7">CAN8-like protein</fullName>
    </submittedName>
</protein>
<dbReference type="CDD" id="cd00044">
    <property type="entry name" value="CysPc"/>
    <property type="match status" value="1"/>
</dbReference>
<keyword evidence="8" id="KW-1185">Reference proteome</keyword>
<dbReference type="InterPro" id="IPR022682">
    <property type="entry name" value="Calpain_domain_III"/>
</dbReference>
<feature type="domain" description="Calpain catalytic" evidence="6">
    <location>
        <begin position="72"/>
        <end position="366"/>
    </location>
</feature>
<dbReference type="InterPro" id="IPR038765">
    <property type="entry name" value="Papain-like_cys_pep_sf"/>
</dbReference>
<feature type="active site" evidence="5">
    <location>
        <position position="283"/>
    </location>
</feature>
<accession>A0ABY7DQC9</accession>
<evidence type="ECO:0000256" key="5">
    <source>
        <dbReference type="PROSITE-ProRule" id="PRU00239"/>
    </source>
</evidence>
<reference evidence="7" key="1">
    <citation type="submission" date="2022-11" db="EMBL/GenBank/DDBJ databases">
        <title>Centuries of genome instability and evolution in soft-shell clam transmissible cancer (bioRxiv).</title>
        <authorList>
            <person name="Hart S.F.M."/>
            <person name="Yonemitsu M.A."/>
            <person name="Giersch R.M."/>
            <person name="Beal B.F."/>
            <person name="Arriagada G."/>
            <person name="Davis B.W."/>
            <person name="Ostrander E.A."/>
            <person name="Goff S.P."/>
            <person name="Metzger M.J."/>
        </authorList>
    </citation>
    <scope>NUCLEOTIDE SEQUENCE</scope>
    <source>
        <strain evidence="7">MELC-2E11</strain>
        <tissue evidence="7">Siphon/mantle</tissue>
    </source>
</reference>
<dbReference type="SMART" id="SM00230">
    <property type="entry name" value="CysPc"/>
    <property type="match status" value="1"/>
</dbReference>
<dbReference type="InterPro" id="IPR001300">
    <property type="entry name" value="Peptidase_C2_calpain_cat"/>
</dbReference>
<comment type="similarity">
    <text evidence="1">Belongs to the peptidase C2 family.</text>
</comment>
<dbReference type="Gene3D" id="3.90.70.10">
    <property type="entry name" value="Cysteine proteinases"/>
    <property type="match status" value="1"/>
</dbReference>
<evidence type="ECO:0000256" key="2">
    <source>
        <dbReference type="ARBA" id="ARBA00022670"/>
    </source>
</evidence>
<keyword evidence="2 5" id="KW-0645">Protease</keyword>